<dbReference type="InterPro" id="IPR039333">
    <property type="entry name" value="PYM1"/>
</dbReference>
<dbReference type="InParanoid" id="A0A1Y2BKT4"/>
<dbReference type="PANTHER" id="PTHR22959">
    <property type="entry name" value="PYM PROTEIN"/>
    <property type="match status" value="1"/>
</dbReference>
<feature type="region of interest" description="Disordered" evidence="1">
    <location>
        <begin position="1"/>
        <end position="382"/>
    </location>
</feature>
<feature type="compositionally biased region" description="Polar residues" evidence="1">
    <location>
        <begin position="213"/>
        <end position="247"/>
    </location>
</feature>
<sequence length="382" mass="40066">MSLPPLNPDKTTSGIIVDPSTLERVVPSSKRADGSVRKQLKIRPGFTPQEDVGVFRPTRQRAAESSKGIVPGSNRPAPKPQPNPDNPFAAPPPSAKSKAQMKNERRRAKKREDKAWDEDSDDDDEDGGDIKAAFAQVDAERERASGAGEILDDQNLAKGGLHVNGEEGEEGGGAPIGTGVVENGIGIGADHEVQETTEILSPPPPGPGDVPDSASTTKLASSIPSSTPIQGTSDASPSVTVNETSRPVSKADGPWRTVQSQSPLTTNPPPVASTASRQSKPHPIQGGRKGPIGLAHPPPVSSSSSLPKSTKKSSTPKIKTQTPPASAPEPRVRKEIRVRQGGANDLTSLASRLKNIVLENQKTGSRDRRKEASTTTSSAETA</sequence>
<dbReference type="Pfam" id="PF09282">
    <property type="entry name" value="Mago-bind"/>
    <property type="match status" value="1"/>
</dbReference>
<gene>
    <name evidence="3" type="ORF">BCR39DRAFT_509125</name>
</gene>
<feature type="domain" description="WIBG Mago-binding" evidence="2">
    <location>
        <begin position="22"/>
        <end position="48"/>
    </location>
</feature>
<dbReference type="InterPro" id="IPR015362">
    <property type="entry name" value="WIBG_mago-bd"/>
</dbReference>
<protein>
    <recommendedName>
        <fullName evidence="2">WIBG Mago-binding domain-containing protein</fullName>
    </recommendedName>
</protein>
<evidence type="ECO:0000256" key="1">
    <source>
        <dbReference type="SAM" id="MobiDB-lite"/>
    </source>
</evidence>
<feature type="compositionally biased region" description="Pro residues" evidence="1">
    <location>
        <begin position="77"/>
        <end position="94"/>
    </location>
</feature>
<comment type="caution">
    <text evidence="3">The sequence shown here is derived from an EMBL/GenBank/DDBJ whole genome shotgun (WGS) entry which is preliminary data.</text>
</comment>
<dbReference type="SUPFAM" id="SSF101931">
    <property type="entry name" value="Pym (Within the bgcn gene intron protein, WIBG), N-terminal domain"/>
    <property type="match status" value="1"/>
</dbReference>
<dbReference type="Proteomes" id="UP000193986">
    <property type="component" value="Unassembled WGS sequence"/>
</dbReference>
<dbReference type="STRING" id="71784.A0A1Y2BKT4"/>
<organism evidence="3 4">
    <name type="scientific">Naematelia encephala</name>
    <dbReference type="NCBI Taxonomy" id="71784"/>
    <lineage>
        <taxon>Eukaryota</taxon>
        <taxon>Fungi</taxon>
        <taxon>Dikarya</taxon>
        <taxon>Basidiomycota</taxon>
        <taxon>Agaricomycotina</taxon>
        <taxon>Tremellomycetes</taxon>
        <taxon>Tremellales</taxon>
        <taxon>Naemateliaceae</taxon>
        <taxon>Naematelia</taxon>
    </lineage>
</organism>
<dbReference type="GO" id="GO:0005737">
    <property type="term" value="C:cytoplasm"/>
    <property type="evidence" value="ECO:0007669"/>
    <property type="project" value="TreeGrafter"/>
</dbReference>
<evidence type="ECO:0000313" key="4">
    <source>
        <dbReference type="Proteomes" id="UP000193986"/>
    </source>
</evidence>
<dbReference type="GO" id="GO:1903259">
    <property type="term" value="P:exon-exon junction complex disassembly"/>
    <property type="evidence" value="ECO:0007669"/>
    <property type="project" value="InterPro"/>
</dbReference>
<dbReference type="GO" id="GO:0035145">
    <property type="term" value="C:exon-exon junction complex"/>
    <property type="evidence" value="ECO:0007669"/>
    <property type="project" value="TreeGrafter"/>
</dbReference>
<dbReference type="AlphaFoldDB" id="A0A1Y2BKT4"/>
<dbReference type="SMART" id="SM01273">
    <property type="entry name" value="Mago-bind"/>
    <property type="match status" value="1"/>
</dbReference>
<accession>A0A1Y2BKT4</accession>
<dbReference type="InterPro" id="IPR036348">
    <property type="entry name" value="WIBG_N_sf"/>
</dbReference>
<dbReference type="EMBL" id="MCFC01000001">
    <property type="protein sequence ID" value="ORY35371.1"/>
    <property type="molecule type" value="Genomic_DNA"/>
</dbReference>
<dbReference type="PANTHER" id="PTHR22959:SF0">
    <property type="entry name" value="PARTNER OF Y14 AND MAGO"/>
    <property type="match status" value="1"/>
</dbReference>
<evidence type="ECO:0000313" key="3">
    <source>
        <dbReference type="EMBL" id="ORY35371.1"/>
    </source>
</evidence>
<name>A0A1Y2BKT4_9TREE</name>
<feature type="compositionally biased region" description="Acidic residues" evidence="1">
    <location>
        <begin position="115"/>
        <end position="127"/>
    </location>
</feature>
<keyword evidence="4" id="KW-1185">Reference proteome</keyword>
<evidence type="ECO:0000259" key="2">
    <source>
        <dbReference type="SMART" id="SM01273"/>
    </source>
</evidence>
<reference evidence="3 4" key="1">
    <citation type="submission" date="2016-07" db="EMBL/GenBank/DDBJ databases">
        <title>Pervasive Adenine N6-methylation of Active Genes in Fungi.</title>
        <authorList>
            <consortium name="DOE Joint Genome Institute"/>
            <person name="Mondo S.J."/>
            <person name="Dannebaum R.O."/>
            <person name="Kuo R.C."/>
            <person name="Labutti K."/>
            <person name="Haridas S."/>
            <person name="Kuo A."/>
            <person name="Salamov A."/>
            <person name="Ahrendt S.R."/>
            <person name="Lipzen A."/>
            <person name="Sullivan W."/>
            <person name="Andreopoulos W.B."/>
            <person name="Clum A."/>
            <person name="Lindquist E."/>
            <person name="Daum C."/>
            <person name="Ramamoorthy G.K."/>
            <person name="Gryganskyi A."/>
            <person name="Culley D."/>
            <person name="Magnuson J.K."/>
            <person name="James T.Y."/>
            <person name="O'Malley M.A."/>
            <person name="Stajich J.E."/>
            <person name="Spatafora J.W."/>
            <person name="Visel A."/>
            <person name="Grigoriev I.V."/>
        </authorList>
    </citation>
    <scope>NUCLEOTIDE SEQUENCE [LARGE SCALE GENOMIC DNA]</scope>
    <source>
        <strain evidence="3 4">68-887.2</strain>
    </source>
</reference>
<feature type="compositionally biased region" description="Low complexity" evidence="1">
    <location>
        <begin position="301"/>
        <end position="324"/>
    </location>
</feature>
<dbReference type="OrthoDB" id="21625at2759"/>
<feature type="compositionally biased region" description="Low complexity" evidence="1">
    <location>
        <begin position="373"/>
        <end position="382"/>
    </location>
</feature>
<proteinExistence type="predicted"/>
<dbReference type="GO" id="GO:0003723">
    <property type="term" value="F:RNA binding"/>
    <property type="evidence" value="ECO:0007669"/>
    <property type="project" value="TreeGrafter"/>
</dbReference>